<evidence type="ECO:0000313" key="1">
    <source>
        <dbReference type="EMBL" id="DAD70164.1"/>
    </source>
</evidence>
<reference evidence="1" key="1">
    <citation type="journal article" date="2021" name="Proc. Natl. Acad. Sci. U.S.A.">
        <title>A Catalog of Tens of Thousands of Viruses from Human Metagenomes Reveals Hidden Associations with Chronic Diseases.</title>
        <authorList>
            <person name="Tisza M.J."/>
            <person name="Buck C.B."/>
        </authorList>
    </citation>
    <scope>NUCLEOTIDE SEQUENCE</scope>
    <source>
        <strain evidence="1">Ct3o911</strain>
    </source>
</reference>
<protein>
    <submittedName>
        <fullName evidence="1">Uncharacterized protein</fullName>
    </submittedName>
</protein>
<proteinExistence type="predicted"/>
<name>A0A8S5LJD0_9CAUD</name>
<organism evidence="1">
    <name type="scientific">Siphoviridae sp. ct3o911</name>
    <dbReference type="NCBI Taxonomy" id="2827560"/>
    <lineage>
        <taxon>Viruses</taxon>
        <taxon>Duplodnaviria</taxon>
        <taxon>Heunggongvirae</taxon>
        <taxon>Uroviricota</taxon>
        <taxon>Caudoviricetes</taxon>
    </lineage>
</organism>
<dbReference type="EMBL" id="BK015861">
    <property type="protein sequence ID" value="DAD70164.1"/>
    <property type="molecule type" value="Genomic_DNA"/>
</dbReference>
<accession>A0A8S5LJD0</accession>
<sequence>MDAKEFLKCFIRYCNNTSCDDCVMIADGCYPGAITDIDRLIDKVEQWGKNNPLPRKVIRQDRMLEQFPYAPLDKNGVIDQCPDYPTYGFSSARCKKYSNDCYACRKAYWLEEIDE</sequence>